<accession>A0A314UTL5</accession>
<dbReference type="OrthoDB" id="5857104at2759"/>
<evidence type="ECO:0000313" key="3">
    <source>
        <dbReference type="Proteomes" id="UP000250321"/>
    </source>
</evidence>
<dbReference type="Proteomes" id="UP000250321">
    <property type="component" value="Unassembled WGS sequence"/>
</dbReference>
<reference evidence="2 3" key="1">
    <citation type="submission" date="2018-02" db="EMBL/GenBank/DDBJ databases">
        <title>Draft genome of wild Prunus yedoensis var. nudiflora.</title>
        <authorList>
            <person name="Baek S."/>
            <person name="Kim J.-H."/>
            <person name="Choi K."/>
            <person name="Kim G.-B."/>
            <person name="Cho A."/>
            <person name="Jang H."/>
            <person name="Shin C.-H."/>
            <person name="Yu H.-J."/>
            <person name="Mun J.-H."/>
        </authorList>
    </citation>
    <scope>NUCLEOTIDE SEQUENCE [LARGE SCALE GENOMIC DNA]</scope>
    <source>
        <strain evidence="3">cv. Jeju island</strain>
        <tissue evidence="2">Leaf</tissue>
    </source>
</reference>
<evidence type="ECO:0000313" key="2">
    <source>
        <dbReference type="EMBL" id="PQM39914.1"/>
    </source>
</evidence>
<dbReference type="EMBL" id="PJQY01003125">
    <property type="protein sequence ID" value="PQM39914.1"/>
    <property type="molecule type" value="Genomic_DNA"/>
</dbReference>
<proteinExistence type="predicted"/>
<keyword evidence="3" id="KW-1185">Reference proteome</keyword>
<name>A0A314UTL5_PRUYE</name>
<gene>
    <name evidence="2" type="ORF">Pyn_28475</name>
</gene>
<feature type="region of interest" description="Disordered" evidence="1">
    <location>
        <begin position="25"/>
        <end position="90"/>
    </location>
</feature>
<evidence type="ECO:0000256" key="1">
    <source>
        <dbReference type="SAM" id="MobiDB-lite"/>
    </source>
</evidence>
<feature type="compositionally biased region" description="Polar residues" evidence="1">
    <location>
        <begin position="29"/>
        <end position="46"/>
    </location>
</feature>
<comment type="caution">
    <text evidence="2">The sequence shown here is derived from an EMBL/GenBank/DDBJ whole genome shotgun (WGS) entry which is preliminary data.</text>
</comment>
<protein>
    <submittedName>
        <fullName evidence="2">Protein CHROMATIN REMODELING 4</fullName>
    </submittedName>
</protein>
<dbReference type="STRING" id="2094558.A0A314UTL5"/>
<dbReference type="AlphaFoldDB" id="A0A314UTL5"/>
<sequence>MGMSPSPEVLQLVASCVAPGPHLSAASGMASSSFHDTKPSLPNSVDKTCDTESGDSSKTQSDPSRTERPDVEEISSEGTVSDHPLSDREP</sequence>
<feature type="compositionally biased region" description="Polar residues" evidence="1">
    <location>
        <begin position="54"/>
        <end position="63"/>
    </location>
</feature>
<organism evidence="2 3">
    <name type="scientific">Prunus yedoensis var. nudiflora</name>
    <dbReference type="NCBI Taxonomy" id="2094558"/>
    <lineage>
        <taxon>Eukaryota</taxon>
        <taxon>Viridiplantae</taxon>
        <taxon>Streptophyta</taxon>
        <taxon>Embryophyta</taxon>
        <taxon>Tracheophyta</taxon>
        <taxon>Spermatophyta</taxon>
        <taxon>Magnoliopsida</taxon>
        <taxon>eudicotyledons</taxon>
        <taxon>Gunneridae</taxon>
        <taxon>Pentapetalae</taxon>
        <taxon>rosids</taxon>
        <taxon>fabids</taxon>
        <taxon>Rosales</taxon>
        <taxon>Rosaceae</taxon>
        <taxon>Amygdaloideae</taxon>
        <taxon>Amygdaleae</taxon>
        <taxon>Prunus</taxon>
    </lineage>
</organism>